<name>D5ELQ5_CORAD</name>
<dbReference type="InterPro" id="IPR018391">
    <property type="entry name" value="PQQ_b-propeller_rpt"/>
</dbReference>
<keyword evidence="4" id="KW-1185">Reference proteome</keyword>
<dbReference type="SMART" id="SM00564">
    <property type="entry name" value="PQQ"/>
    <property type="match status" value="6"/>
</dbReference>
<evidence type="ECO:0000259" key="2">
    <source>
        <dbReference type="Pfam" id="PF13360"/>
    </source>
</evidence>
<keyword evidence="1" id="KW-1133">Transmembrane helix</keyword>
<evidence type="ECO:0000313" key="3">
    <source>
        <dbReference type="EMBL" id="ADE53230.1"/>
    </source>
</evidence>
<protein>
    <submittedName>
        <fullName evidence="3">Pyrrolo-quinoline quinone</fullName>
    </submittedName>
</protein>
<dbReference type="HOGENOM" id="CLU_500318_0_0_0"/>
<dbReference type="InterPro" id="IPR015943">
    <property type="entry name" value="WD40/YVTN_repeat-like_dom_sf"/>
</dbReference>
<feature type="domain" description="Pyrrolo-quinoline quinone repeat" evidence="2">
    <location>
        <begin position="205"/>
        <end position="325"/>
    </location>
</feature>
<keyword evidence="1" id="KW-0472">Membrane</keyword>
<sequence length="544" mass="57348">MMFGNEVAVVPIFVNAGAALLPAMAAGLATFVALLFKPKALLAACRRKPAIPLALLSISIAVGALIYFWPAPQASTGKRGSSTQATTSTGAVPVYIDWTEVALARIKAKANGQLQTREVPTDLAPATPTAATQAVIFRGDALRRGAVGAAPTIGLTEQWAYYPHWVDDDGSIETVDTAMMLSSPAVFGNRVYAASCELDPPDSYGIVFCVDALTGETIWSVDQIDGEELMGFFSSPALTEDGRYLLIGQGLHPDTNCRLICIDTQTGEVHWTVQSELHIESSPAIEDGVVYVGAGAIEDPATHKPISHTGYVMAVRIDDGEVLWEHDVADPESSPVVEDGVLYIGSGFNGKAVVALRTAVELDGQDRQLWSTPTPYPITGAVTKKDDIIYVGGGNGDFVFRDPNPAGVVMALNAKDGSVKWTAEMPDAVLGAVAADRYLVAPVAAGKIVALDPNNGKPVWSTALSGQAPILAGAAVADDQVFGVSHDGYLVRLDLNDGSVLEKVYINAKTRPGEQGLSISSPMIYEGRLYVGSETGGLRCYVGQ</sequence>
<dbReference type="AlphaFoldDB" id="D5ELQ5"/>
<dbReference type="InterPro" id="IPR002372">
    <property type="entry name" value="PQQ_rpt_dom"/>
</dbReference>
<evidence type="ECO:0000313" key="4">
    <source>
        <dbReference type="Proteomes" id="UP000000925"/>
    </source>
</evidence>
<dbReference type="PANTHER" id="PTHR34512">
    <property type="entry name" value="CELL SURFACE PROTEIN"/>
    <property type="match status" value="1"/>
</dbReference>
<dbReference type="KEGG" id="caa:Caka_0203"/>
<dbReference type="eggNOG" id="COG1520">
    <property type="taxonomic scope" value="Bacteria"/>
</dbReference>
<feature type="transmembrane region" description="Helical" evidence="1">
    <location>
        <begin position="12"/>
        <end position="37"/>
    </location>
</feature>
<accession>D5ELQ5</accession>
<proteinExistence type="predicted"/>
<dbReference type="PANTHER" id="PTHR34512:SF30">
    <property type="entry name" value="OUTER MEMBRANE PROTEIN ASSEMBLY FACTOR BAMB"/>
    <property type="match status" value="1"/>
</dbReference>
<keyword evidence="1" id="KW-0812">Transmembrane</keyword>
<dbReference type="SUPFAM" id="SSF50998">
    <property type="entry name" value="Quinoprotein alcohol dehydrogenase-like"/>
    <property type="match status" value="2"/>
</dbReference>
<organism evidence="3 4">
    <name type="scientific">Coraliomargarita akajimensis (strain DSM 45221 / IAM 15411 / JCM 23193 / KCTC 12865 / 04OKA010-24)</name>
    <dbReference type="NCBI Taxonomy" id="583355"/>
    <lineage>
        <taxon>Bacteria</taxon>
        <taxon>Pseudomonadati</taxon>
        <taxon>Verrucomicrobiota</taxon>
        <taxon>Opitutia</taxon>
        <taxon>Puniceicoccales</taxon>
        <taxon>Coraliomargaritaceae</taxon>
        <taxon>Coraliomargarita</taxon>
    </lineage>
</organism>
<evidence type="ECO:0000256" key="1">
    <source>
        <dbReference type="SAM" id="Phobius"/>
    </source>
</evidence>
<dbReference type="Gene3D" id="2.130.10.10">
    <property type="entry name" value="YVTN repeat-like/Quinoprotein amine dehydrogenase"/>
    <property type="match status" value="2"/>
</dbReference>
<dbReference type="OrthoDB" id="184183at2"/>
<gene>
    <name evidence="3" type="ordered locus">Caka_0203</name>
</gene>
<feature type="domain" description="Pyrrolo-quinoline quinone repeat" evidence="2">
    <location>
        <begin position="407"/>
        <end position="538"/>
    </location>
</feature>
<feature type="transmembrane region" description="Helical" evidence="1">
    <location>
        <begin position="49"/>
        <end position="69"/>
    </location>
</feature>
<dbReference type="RefSeq" id="WP_013041956.1">
    <property type="nucleotide sequence ID" value="NC_014008.1"/>
</dbReference>
<dbReference type="STRING" id="583355.Caka_0203"/>
<reference evidence="3 4" key="1">
    <citation type="journal article" date="2010" name="Stand. Genomic Sci.">
        <title>Complete genome sequence of Coraliomargarita akajimensis type strain (04OKA010-24).</title>
        <authorList>
            <person name="Mavromatis K."/>
            <person name="Abt B."/>
            <person name="Brambilla E."/>
            <person name="Lapidus A."/>
            <person name="Copeland A."/>
            <person name="Deshpande S."/>
            <person name="Nolan M."/>
            <person name="Lucas S."/>
            <person name="Tice H."/>
            <person name="Cheng J.F."/>
            <person name="Han C."/>
            <person name="Detter J.C."/>
            <person name="Woyke T."/>
            <person name="Goodwin L."/>
            <person name="Pitluck S."/>
            <person name="Held B."/>
            <person name="Brettin T."/>
            <person name="Tapia R."/>
            <person name="Ivanova N."/>
            <person name="Mikhailova N."/>
            <person name="Pati A."/>
            <person name="Liolios K."/>
            <person name="Chen A."/>
            <person name="Palaniappan K."/>
            <person name="Land M."/>
            <person name="Hauser L."/>
            <person name="Chang Y.J."/>
            <person name="Jeffries C.D."/>
            <person name="Rohde M."/>
            <person name="Goker M."/>
            <person name="Bristow J."/>
            <person name="Eisen J.A."/>
            <person name="Markowitz V."/>
            <person name="Hugenholtz P."/>
            <person name="Klenk H.P."/>
            <person name="Kyrpides N.C."/>
        </authorList>
    </citation>
    <scope>NUCLEOTIDE SEQUENCE [LARGE SCALE GENOMIC DNA]</scope>
    <source>
        <strain evidence="4">DSM 45221 / IAM 15411 / JCM 23193 / KCTC 12865</strain>
    </source>
</reference>
<dbReference type="Pfam" id="PF13360">
    <property type="entry name" value="PQQ_2"/>
    <property type="match status" value="2"/>
</dbReference>
<dbReference type="EMBL" id="CP001998">
    <property type="protein sequence ID" value="ADE53230.1"/>
    <property type="molecule type" value="Genomic_DNA"/>
</dbReference>
<dbReference type="InterPro" id="IPR011047">
    <property type="entry name" value="Quinoprotein_ADH-like_sf"/>
</dbReference>
<dbReference type="Proteomes" id="UP000000925">
    <property type="component" value="Chromosome"/>
</dbReference>